<comment type="similarity">
    <text evidence="8">Belongs to the RNase PH family. Rrp41 subfamily.</text>
</comment>
<dbReference type="InterPro" id="IPR011807">
    <property type="entry name" value="Rrp41"/>
</dbReference>
<keyword evidence="3 8" id="KW-0540">Nuclease</keyword>
<dbReference type="InterPro" id="IPR015847">
    <property type="entry name" value="ExoRNase_PH_dom2"/>
</dbReference>
<evidence type="ECO:0000256" key="8">
    <source>
        <dbReference type="HAMAP-Rule" id="MF_00591"/>
    </source>
</evidence>
<evidence type="ECO:0000256" key="6">
    <source>
        <dbReference type="ARBA" id="ARBA00022839"/>
    </source>
</evidence>
<comment type="caution">
    <text evidence="11">The sequence shown here is derived from an EMBL/GenBank/DDBJ whole genome shotgun (WGS) entry which is preliminary data.</text>
</comment>
<dbReference type="GO" id="GO:0000175">
    <property type="term" value="F:3'-5'-RNA exonuclease activity"/>
    <property type="evidence" value="ECO:0007669"/>
    <property type="project" value="UniProtKB-UniRule"/>
</dbReference>
<dbReference type="Pfam" id="PF03725">
    <property type="entry name" value="RNase_PH_C"/>
    <property type="match status" value="1"/>
</dbReference>
<evidence type="ECO:0000256" key="4">
    <source>
        <dbReference type="ARBA" id="ARBA00022801"/>
    </source>
</evidence>
<comment type="subcellular location">
    <subcellularLocation>
        <location evidence="1 8">Cytoplasm</location>
    </subcellularLocation>
</comment>
<dbReference type="InterPro" id="IPR001247">
    <property type="entry name" value="ExoRNase_PH_dom1"/>
</dbReference>
<comment type="function">
    <text evidence="8">Catalytic component of the exosome, which is a complex involved in RNA degradation. Has 3'-&gt;5' exoribonuclease activity. Can also synthesize heteropolymeric RNA-tails.</text>
</comment>
<dbReference type="GO" id="GO:0016075">
    <property type="term" value="P:rRNA catabolic process"/>
    <property type="evidence" value="ECO:0007669"/>
    <property type="project" value="TreeGrafter"/>
</dbReference>
<dbReference type="AlphaFoldDB" id="A0A7C1PCS1"/>
<dbReference type="NCBIfam" id="TIGR02065">
    <property type="entry name" value="ECX1"/>
    <property type="match status" value="1"/>
</dbReference>
<dbReference type="InterPro" id="IPR036345">
    <property type="entry name" value="ExoRNase_PH_dom2_sf"/>
</dbReference>
<dbReference type="GO" id="GO:0003723">
    <property type="term" value="F:RNA binding"/>
    <property type="evidence" value="ECO:0007669"/>
    <property type="project" value="TreeGrafter"/>
</dbReference>
<evidence type="ECO:0000256" key="1">
    <source>
        <dbReference type="ARBA" id="ARBA00004496"/>
    </source>
</evidence>
<dbReference type="InterPro" id="IPR027408">
    <property type="entry name" value="PNPase/RNase_PH_dom_sf"/>
</dbReference>
<dbReference type="EMBL" id="DSKP01000013">
    <property type="protein sequence ID" value="HEB48250.1"/>
    <property type="molecule type" value="Genomic_DNA"/>
</dbReference>
<evidence type="ECO:0000256" key="7">
    <source>
        <dbReference type="ARBA" id="ARBA00062149"/>
    </source>
</evidence>
<dbReference type="GO" id="GO:0000956">
    <property type="term" value="P:nuclear-transcribed mRNA catabolic process"/>
    <property type="evidence" value="ECO:0007669"/>
    <property type="project" value="UniProtKB-ARBA"/>
</dbReference>
<keyword evidence="6 8" id="KW-0269">Exonuclease</keyword>
<dbReference type="CDD" id="cd11366">
    <property type="entry name" value="RNase_PH_archRRP41"/>
    <property type="match status" value="1"/>
</dbReference>
<evidence type="ECO:0000259" key="10">
    <source>
        <dbReference type="Pfam" id="PF03725"/>
    </source>
</evidence>
<feature type="domain" description="Exoribonuclease phosphorolytic" evidence="10">
    <location>
        <begin position="157"/>
        <end position="221"/>
    </location>
</feature>
<feature type="domain" description="Exoribonuclease phosphorolytic" evidence="9">
    <location>
        <begin position="25"/>
        <end position="153"/>
    </location>
</feature>
<dbReference type="EMBL" id="DRZM01000008">
    <property type="protein sequence ID" value="HHP04163.1"/>
    <property type="molecule type" value="Genomic_DNA"/>
</dbReference>
<evidence type="ECO:0000313" key="11">
    <source>
        <dbReference type="EMBL" id="HEB48250.1"/>
    </source>
</evidence>
<dbReference type="SUPFAM" id="SSF55666">
    <property type="entry name" value="Ribonuclease PH domain 2-like"/>
    <property type="match status" value="1"/>
</dbReference>
<dbReference type="Pfam" id="PF01138">
    <property type="entry name" value="RNase_PH"/>
    <property type="match status" value="1"/>
</dbReference>
<dbReference type="GO" id="GO:0000177">
    <property type="term" value="C:cytoplasmic exosome (RNase complex)"/>
    <property type="evidence" value="ECO:0007669"/>
    <property type="project" value="TreeGrafter"/>
</dbReference>
<dbReference type="PANTHER" id="PTHR11953">
    <property type="entry name" value="EXOSOME COMPLEX COMPONENT"/>
    <property type="match status" value="1"/>
</dbReference>
<organism evidence="11">
    <name type="scientific">Thermofilum pendens</name>
    <dbReference type="NCBI Taxonomy" id="2269"/>
    <lineage>
        <taxon>Archaea</taxon>
        <taxon>Thermoproteota</taxon>
        <taxon>Thermoprotei</taxon>
        <taxon>Thermofilales</taxon>
        <taxon>Thermofilaceae</taxon>
        <taxon>Thermofilum</taxon>
    </lineage>
</organism>
<dbReference type="PANTHER" id="PTHR11953:SF0">
    <property type="entry name" value="EXOSOME COMPLEX COMPONENT RRP41"/>
    <property type="match status" value="1"/>
</dbReference>
<evidence type="ECO:0000256" key="3">
    <source>
        <dbReference type="ARBA" id="ARBA00022722"/>
    </source>
</evidence>
<dbReference type="HAMAP" id="MF_00591">
    <property type="entry name" value="Exosome_Rrp41"/>
    <property type="match status" value="1"/>
</dbReference>
<name>A0A7C1PCS1_THEPE</name>
<evidence type="ECO:0000256" key="5">
    <source>
        <dbReference type="ARBA" id="ARBA00022835"/>
    </source>
</evidence>
<dbReference type="EC" id="3.1.13.-" evidence="8"/>
<dbReference type="FunFam" id="3.30.230.70:FF:000004">
    <property type="entry name" value="Exosome complex component Rrp41"/>
    <property type="match status" value="1"/>
</dbReference>
<proteinExistence type="inferred from homology"/>
<dbReference type="GO" id="GO:0010467">
    <property type="term" value="P:gene expression"/>
    <property type="evidence" value="ECO:0007669"/>
    <property type="project" value="UniProtKB-ARBA"/>
</dbReference>
<keyword evidence="5 8" id="KW-0271">Exosome</keyword>
<protein>
    <recommendedName>
        <fullName evidence="8">Exosome complex component Rrp41</fullName>
        <ecNumber evidence="8">3.1.13.-</ecNumber>
    </recommendedName>
</protein>
<dbReference type="Gene3D" id="3.30.230.70">
    <property type="entry name" value="GHMP Kinase, N-terminal domain"/>
    <property type="match status" value="1"/>
</dbReference>
<dbReference type="InterPro" id="IPR020568">
    <property type="entry name" value="Ribosomal_Su5_D2-typ_SF"/>
</dbReference>
<dbReference type="SUPFAM" id="SSF54211">
    <property type="entry name" value="Ribosomal protein S5 domain 2-like"/>
    <property type="match status" value="1"/>
</dbReference>
<keyword evidence="4 8" id="KW-0378">Hydrolase</keyword>
<gene>
    <name evidence="8" type="primary">rrp41</name>
    <name evidence="12" type="ORF">ENM88_00250</name>
    <name evidence="11" type="ORF">ENP77_00400</name>
</gene>
<sequence length="248" mass="27230">MSRKVQAVKLLDEQGRRVDGRLPDELRPLKIEVGKLKNADGSAYVELGNNKVIAAVYGPREVIPRHEALPDKALLRCRYSMLPFSVVERKSPQPTRREIEISKVVREALAPAVFLEEYPRTAIDVYVHVIEADGGTRTASIIAAATALADAGIAMRDLVAAVAIGKIGDVLVVDINGLEDQYGDGDMPIAMMPQLGEITLLQADGVFKPEEVRHALEMAFKHIRYIHSVQVRALKEAYARAEEGEIVG</sequence>
<comment type="subunit">
    <text evidence="7 8">Component of the archaeal exosome complex. Forms a hexameric ring-like arrangement composed of 3 Rrp41-Rrp42 heterodimers. The hexameric ring associates with a trimer of Rrp4 and/or Csl4 subunits.</text>
</comment>
<keyword evidence="2 8" id="KW-0963">Cytoplasm</keyword>
<evidence type="ECO:0000256" key="2">
    <source>
        <dbReference type="ARBA" id="ARBA00022490"/>
    </source>
</evidence>
<reference evidence="11" key="1">
    <citation type="journal article" date="2020" name="mSystems">
        <title>Genome- and Community-Level Interaction Insights into Carbon Utilization and Element Cycling Functions of Hydrothermarchaeota in Hydrothermal Sediment.</title>
        <authorList>
            <person name="Zhou Z."/>
            <person name="Liu Y."/>
            <person name="Xu W."/>
            <person name="Pan J."/>
            <person name="Luo Z.H."/>
            <person name="Li M."/>
        </authorList>
    </citation>
    <scope>NUCLEOTIDE SEQUENCE [LARGE SCALE GENOMIC DNA]</scope>
    <source>
        <strain evidence="12">SpSt-1125</strain>
        <strain evidence="11">SpSt-25</strain>
    </source>
</reference>
<evidence type="ECO:0000313" key="12">
    <source>
        <dbReference type="EMBL" id="HHP04163.1"/>
    </source>
</evidence>
<accession>A0A7C1PCS1</accession>
<dbReference type="InterPro" id="IPR050080">
    <property type="entry name" value="RNase_PH"/>
</dbReference>
<evidence type="ECO:0000259" key="9">
    <source>
        <dbReference type="Pfam" id="PF01138"/>
    </source>
</evidence>